<dbReference type="OrthoDB" id="3257061at2759"/>
<gene>
    <name evidence="2" type="ORF">FA13DRAFT_1791208</name>
</gene>
<dbReference type="STRING" id="71717.A0A4Y7TD28"/>
<proteinExistence type="predicted"/>
<evidence type="ECO:0000313" key="2">
    <source>
        <dbReference type="EMBL" id="TEB31911.1"/>
    </source>
</evidence>
<protein>
    <recommendedName>
        <fullName evidence="1">DUF6570 domain-containing protein</fullName>
    </recommendedName>
</protein>
<dbReference type="Pfam" id="PF20209">
    <property type="entry name" value="DUF6570"/>
    <property type="match status" value="1"/>
</dbReference>
<sequence>MHYVSVPRGTCGRDLPSKLHWGKLEITDDFIIKNCILAMVSNEFNFENPHLDGLMLDKAGISHRPSENLDQVNRGQLPDEFNDLTWVEEMACSIYRNMAHVTRLFASSSPEQPKVLHGNTCAHEMNVVSTASVLPHTPADIHGMLSVVFVGPGDFDPAKAGSLFRVRKDKIWRFLMWLKAHNRLYSGLHFSKNSLELFPDDGPLPGLANATINQQVTCDHVKQIFGEETAGIEDHPASHILEAGNHISNPEPMVERMGVMDPEHTRIPAHTLTASALQRPAPSDDLELPDLVLHRRSDPIPEYNNPDLLPRMYPTLFPFGIGGFEDHTHPTALAFDSQAQYYLNIHGKSFRYHFSYLFVILNMIQCWKAHLQTHFTVQTS</sequence>
<dbReference type="AlphaFoldDB" id="A0A4Y7TD28"/>
<reference evidence="2 3" key="1">
    <citation type="journal article" date="2019" name="Nat. Ecol. Evol.">
        <title>Megaphylogeny resolves global patterns of mushroom evolution.</title>
        <authorList>
            <person name="Varga T."/>
            <person name="Krizsan K."/>
            <person name="Foldi C."/>
            <person name="Dima B."/>
            <person name="Sanchez-Garcia M."/>
            <person name="Sanchez-Ramirez S."/>
            <person name="Szollosi G.J."/>
            <person name="Szarkandi J.G."/>
            <person name="Papp V."/>
            <person name="Albert L."/>
            <person name="Andreopoulos W."/>
            <person name="Angelini C."/>
            <person name="Antonin V."/>
            <person name="Barry K.W."/>
            <person name="Bougher N.L."/>
            <person name="Buchanan P."/>
            <person name="Buyck B."/>
            <person name="Bense V."/>
            <person name="Catcheside P."/>
            <person name="Chovatia M."/>
            <person name="Cooper J."/>
            <person name="Damon W."/>
            <person name="Desjardin D."/>
            <person name="Finy P."/>
            <person name="Geml J."/>
            <person name="Haridas S."/>
            <person name="Hughes K."/>
            <person name="Justo A."/>
            <person name="Karasinski D."/>
            <person name="Kautmanova I."/>
            <person name="Kiss B."/>
            <person name="Kocsube S."/>
            <person name="Kotiranta H."/>
            <person name="LaButti K.M."/>
            <person name="Lechner B.E."/>
            <person name="Liimatainen K."/>
            <person name="Lipzen A."/>
            <person name="Lukacs Z."/>
            <person name="Mihaltcheva S."/>
            <person name="Morgado L.N."/>
            <person name="Niskanen T."/>
            <person name="Noordeloos M.E."/>
            <person name="Ohm R.A."/>
            <person name="Ortiz-Santana B."/>
            <person name="Ovrebo C."/>
            <person name="Racz N."/>
            <person name="Riley R."/>
            <person name="Savchenko A."/>
            <person name="Shiryaev A."/>
            <person name="Soop K."/>
            <person name="Spirin V."/>
            <person name="Szebenyi C."/>
            <person name="Tomsovsky M."/>
            <person name="Tulloss R.E."/>
            <person name="Uehling J."/>
            <person name="Grigoriev I.V."/>
            <person name="Vagvolgyi C."/>
            <person name="Papp T."/>
            <person name="Martin F.M."/>
            <person name="Miettinen O."/>
            <person name="Hibbett D.S."/>
            <person name="Nagy L.G."/>
        </authorList>
    </citation>
    <scope>NUCLEOTIDE SEQUENCE [LARGE SCALE GENOMIC DNA]</scope>
    <source>
        <strain evidence="2 3">FP101781</strain>
    </source>
</reference>
<feature type="domain" description="DUF6570" evidence="1">
    <location>
        <begin position="71"/>
        <end position="195"/>
    </location>
</feature>
<name>A0A4Y7TD28_COPMI</name>
<evidence type="ECO:0000259" key="1">
    <source>
        <dbReference type="Pfam" id="PF20209"/>
    </source>
</evidence>
<organism evidence="2 3">
    <name type="scientific">Coprinellus micaceus</name>
    <name type="common">Glistening ink-cap mushroom</name>
    <name type="synonym">Coprinus micaceus</name>
    <dbReference type="NCBI Taxonomy" id="71717"/>
    <lineage>
        <taxon>Eukaryota</taxon>
        <taxon>Fungi</taxon>
        <taxon>Dikarya</taxon>
        <taxon>Basidiomycota</taxon>
        <taxon>Agaricomycotina</taxon>
        <taxon>Agaricomycetes</taxon>
        <taxon>Agaricomycetidae</taxon>
        <taxon>Agaricales</taxon>
        <taxon>Agaricineae</taxon>
        <taxon>Psathyrellaceae</taxon>
        <taxon>Coprinellus</taxon>
    </lineage>
</organism>
<dbReference type="EMBL" id="QPFP01000017">
    <property type="protein sequence ID" value="TEB31911.1"/>
    <property type="molecule type" value="Genomic_DNA"/>
</dbReference>
<dbReference type="InterPro" id="IPR046700">
    <property type="entry name" value="DUF6570"/>
</dbReference>
<dbReference type="Proteomes" id="UP000298030">
    <property type="component" value="Unassembled WGS sequence"/>
</dbReference>
<evidence type="ECO:0000313" key="3">
    <source>
        <dbReference type="Proteomes" id="UP000298030"/>
    </source>
</evidence>
<accession>A0A4Y7TD28</accession>
<comment type="caution">
    <text evidence="2">The sequence shown here is derived from an EMBL/GenBank/DDBJ whole genome shotgun (WGS) entry which is preliminary data.</text>
</comment>
<keyword evidence="3" id="KW-1185">Reference proteome</keyword>